<dbReference type="AlphaFoldDB" id="A0A837RAK6"/>
<evidence type="ECO:0000313" key="3">
    <source>
        <dbReference type="Proteomes" id="UP000051020"/>
    </source>
</evidence>
<comment type="caution">
    <text evidence="2">The sequence shown here is derived from an EMBL/GenBank/DDBJ whole genome shotgun (WGS) entry which is preliminary data.</text>
</comment>
<dbReference type="Proteomes" id="UP000051020">
    <property type="component" value="Unassembled WGS sequence"/>
</dbReference>
<evidence type="ECO:0000313" key="2">
    <source>
        <dbReference type="EMBL" id="KRK23666.1"/>
    </source>
</evidence>
<evidence type="ECO:0000256" key="1">
    <source>
        <dbReference type="SAM" id="Phobius"/>
    </source>
</evidence>
<keyword evidence="1" id="KW-0812">Transmembrane</keyword>
<organism evidence="2 3">
    <name type="scientific">Lactiplantibacillus pentosus DSM 20314</name>
    <dbReference type="NCBI Taxonomy" id="1423791"/>
    <lineage>
        <taxon>Bacteria</taxon>
        <taxon>Bacillati</taxon>
        <taxon>Bacillota</taxon>
        <taxon>Bacilli</taxon>
        <taxon>Lactobacillales</taxon>
        <taxon>Lactobacillaceae</taxon>
        <taxon>Lactiplantibacillus</taxon>
    </lineage>
</organism>
<reference evidence="2 3" key="1">
    <citation type="journal article" date="2015" name="Genome Announc.">
        <title>Expanding the biotechnology potential of lactobacilli through comparative genomics of 213 strains and associated genera.</title>
        <authorList>
            <person name="Sun Z."/>
            <person name="Harris H.M."/>
            <person name="McCann A."/>
            <person name="Guo C."/>
            <person name="Argimon S."/>
            <person name="Zhang W."/>
            <person name="Yang X."/>
            <person name="Jeffery I.B."/>
            <person name="Cooney J.C."/>
            <person name="Kagawa T.F."/>
            <person name="Liu W."/>
            <person name="Song Y."/>
            <person name="Salvetti E."/>
            <person name="Wrobel A."/>
            <person name="Rasinkangas P."/>
            <person name="Parkhill J."/>
            <person name="Rea M.C."/>
            <person name="O'Sullivan O."/>
            <person name="Ritari J."/>
            <person name="Douillard F.P."/>
            <person name="Paul Ross R."/>
            <person name="Yang R."/>
            <person name="Briner A.E."/>
            <person name="Felis G.E."/>
            <person name="de Vos W.M."/>
            <person name="Barrangou R."/>
            <person name="Klaenhammer T.R."/>
            <person name="Caufield P.W."/>
            <person name="Cui Y."/>
            <person name="Zhang H."/>
            <person name="O'Toole P.W."/>
        </authorList>
    </citation>
    <scope>NUCLEOTIDE SEQUENCE [LARGE SCALE GENOMIC DNA]</scope>
    <source>
        <strain evidence="2 3">DSM 20314</strain>
    </source>
</reference>
<feature type="transmembrane region" description="Helical" evidence="1">
    <location>
        <begin position="20"/>
        <end position="43"/>
    </location>
</feature>
<keyword evidence="1" id="KW-1133">Transmembrane helix</keyword>
<keyword evidence="1" id="KW-0472">Membrane</keyword>
<proteinExistence type="predicted"/>
<name>A0A837RAK6_LACPE</name>
<accession>A0A837RAK6</accession>
<protein>
    <submittedName>
        <fullName evidence="2">Uncharacterized protein</fullName>
    </submittedName>
</protein>
<gene>
    <name evidence="2" type="ORF">FD24_GL000874</name>
</gene>
<sequence length="59" mass="6706">MVTNVNLSSLTIDQKKPKKRGFFGLVDLFNYISIKLLIFLAVVGPKNAIQARRPEWRCG</sequence>
<dbReference type="EMBL" id="AZCU01000014">
    <property type="protein sequence ID" value="KRK23666.1"/>
    <property type="molecule type" value="Genomic_DNA"/>
</dbReference>